<dbReference type="Pfam" id="PF01029">
    <property type="entry name" value="NusB"/>
    <property type="match status" value="1"/>
</dbReference>
<keyword evidence="2 6" id="KW-0889">Transcription antitermination</keyword>
<comment type="similarity">
    <text evidence="1 6">Belongs to the NusB family.</text>
</comment>
<reference evidence="8 9" key="1">
    <citation type="journal article" date="2016" name="Nat. Commun.">
        <title>Thousands of microbial genomes shed light on interconnected biogeochemical processes in an aquifer system.</title>
        <authorList>
            <person name="Anantharaman K."/>
            <person name="Brown C.T."/>
            <person name="Hug L.A."/>
            <person name="Sharon I."/>
            <person name="Castelle C.J."/>
            <person name="Probst A.J."/>
            <person name="Thomas B.C."/>
            <person name="Singh A."/>
            <person name="Wilkins M.J."/>
            <person name="Karaoz U."/>
            <person name="Brodie E.L."/>
            <person name="Williams K.H."/>
            <person name="Hubbard S.S."/>
            <person name="Banfield J.F."/>
        </authorList>
    </citation>
    <scope>NUCLEOTIDE SEQUENCE [LARGE SCALE GENOMIC DNA]</scope>
</reference>
<gene>
    <name evidence="6" type="primary">nusB</name>
    <name evidence="8" type="ORF">A2719_04320</name>
</gene>
<evidence type="ECO:0000313" key="9">
    <source>
        <dbReference type="Proteomes" id="UP000177480"/>
    </source>
</evidence>
<dbReference type="Pfam" id="PF00293">
    <property type="entry name" value="NUDIX"/>
    <property type="match status" value="1"/>
</dbReference>
<dbReference type="PANTHER" id="PTHR11078:SF3">
    <property type="entry name" value="ANTITERMINATION NUSB DOMAIN-CONTAINING PROTEIN"/>
    <property type="match status" value="1"/>
</dbReference>
<evidence type="ECO:0000259" key="7">
    <source>
        <dbReference type="PROSITE" id="PS51462"/>
    </source>
</evidence>
<dbReference type="EMBL" id="MHNK01000001">
    <property type="protein sequence ID" value="OGZ44608.1"/>
    <property type="molecule type" value="Genomic_DNA"/>
</dbReference>
<dbReference type="SUPFAM" id="SSF48013">
    <property type="entry name" value="NusB-like"/>
    <property type="match status" value="1"/>
</dbReference>
<dbReference type="InterPro" id="IPR000086">
    <property type="entry name" value="NUDIX_hydrolase_dom"/>
</dbReference>
<evidence type="ECO:0000256" key="4">
    <source>
        <dbReference type="ARBA" id="ARBA00023015"/>
    </source>
</evidence>
<evidence type="ECO:0000313" key="8">
    <source>
        <dbReference type="EMBL" id="OGZ44608.1"/>
    </source>
</evidence>
<sequence length="301" mass="33635">MASRHLARSIAMQTLYEWDFNLSMGKEVSSDMIHAMLERNINEFGPGLEDTSFVKVIIDGVLDKKADLDAIIEKAAPEWPIQQIAIIDRNVLRIGLYELLFGTYKEVPPKVAINESIELAKTFGGANSGKFVNGVLGTVYREMGEPGKEDKAKKDLTTEEIATLPVEHKVGAVVFQKPDGHISFALVHDVFGYWTLAKGSPKEKESLEDAVLRKVQEEEGLLNTKIIQKLGENEYVAHDPDKGNVRRGVVYFLVKTTDTQLQLGSTGGLDDVRWFPELELAELKMYDDVKGFIKKAIKIIK</sequence>
<evidence type="ECO:0000256" key="6">
    <source>
        <dbReference type="HAMAP-Rule" id="MF_00073"/>
    </source>
</evidence>
<dbReference type="GO" id="GO:0005829">
    <property type="term" value="C:cytosol"/>
    <property type="evidence" value="ECO:0007669"/>
    <property type="project" value="TreeGrafter"/>
</dbReference>
<dbReference type="STRING" id="1802114.A2719_04320"/>
<dbReference type="InterPro" id="IPR015797">
    <property type="entry name" value="NUDIX_hydrolase-like_dom_sf"/>
</dbReference>
<dbReference type="NCBIfam" id="TIGR01951">
    <property type="entry name" value="nusB"/>
    <property type="match status" value="1"/>
</dbReference>
<proteinExistence type="inferred from homology"/>
<dbReference type="InterPro" id="IPR011605">
    <property type="entry name" value="NusB_fam"/>
</dbReference>
<name>A0A1G2G422_9BACT</name>
<evidence type="ECO:0000256" key="1">
    <source>
        <dbReference type="ARBA" id="ARBA00005952"/>
    </source>
</evidence>
<evidence type="ECO:0000256" key="3">
    <source>
        <dbReference type="ARBA" id="ARBA00022884"/>
    </source>
</evidence>
<keyword evidence="4 6" id="KW-0805">Transcription regulation</keyword>
<dbReference type="Proteomes" id="UP000177480">
    <property type="component" value="Unassembled WGS sequence"/>
</dbReference>
<dbReference type="PANTHER" id="PTHR11078">
    <property type="entry name" value="N UTILIZATION SUBSTANCE PROTEIN B-RELATED"/>
    <property type="match status" value="1"/>
</dbReference>
<keyword evidence="5 6" id="KW-0804">Transcription</keyword>
<feature type="domain" description="Nudix hydrolase" evidence="7">
    <location>
        <begin position="165"/>
        <end position="301"/>
    </location>
</feature>
<evidence type="ECO:0000256" key="2">
    <source>
        <dbReference type="ARBA" id="ARBA00022814"/>
    </source>
</evidence>
<protein>
    <recommendedName>
        <fullName evidence="6">Transcription antitermination protein NusB</fullName>
    </recommendedName>
    <alternativeName>
        <fullName evidence="6">Antitermination factor NusB</fullName>
    </alternativeName>
</protein>
<dbReference type="GO" id="GO:0031564">
    <property type="term" value="P:transcription antitermination"/>
    <property type="evidence" value="ECO:0007669"/>
    <property type="project" value="UniProtKB-KW"/>
</dbReference>
<evidence type="ECO:0000256" key="5">
    <source>
        <dbReference type="ARBA" id="ARBA00023163"/>
    </source>
</evidence>
<dbReference type="GO" id="GO:0003723">
    <property type="term" value="F:RNA binding"/>
    <property type="evidence" value="ECO:0007669"/>
    <property type="project" value="UniProtKB-UniRule"/>
</dbReference>
<dbReference type="PROSITE" id="PS51462">
    <property type="entry name" value="NUDIX"/>
    <property type="match status" value="1"/>
</dbReference>
<dbReference type="GO" id="GO:0006353">
    <property type="term" value="P:DNA-templated transcription termination"/>
    <property type="evidence" value="ECO:0007669"/>
    <property type="project" value="UniProtKB-UniRule"/>
</dbReference>
<dbReference type="SUPFAM" id="SSF55811">
    <property type="entry name" value="Nudix"/>
    <property type="match status" value="1"/>
</dbReference>
<dbReference type="Gene3D" id="1.10.940.10">
    <property type="entry name" value="NusB-like"/>
    <property type="match status" value="1"/>
</dbReference>
<comment type="caution">
    <text evidence="8">The sequence shown here is derived from an EMBL/GenBank/DDBJ whole genome shotgun (WGS) entry which is preliminary data.</text>
</comment>
<dbReference type="AlphaFoldDB" id="A0A1G2G422"/>
<dbReference type="InterPro" id="IPR006027">
    <property type="entry name" value="NusB_RsmB_TIM44"/>
</dbReference>
<accession>A0A1G2G422</accession>
<dbReference type="InterPro" id="IPR035926">
    <property type="entry name" value="NusB-like_sf"/>
</dbReference>
<organism evidence="8 9">
    <name type="scientific">Candidatus Ryanbacteria bacterium RIFCSPHIGHO2_01_FULL_45_22</name>
    <dbReference type="NCBI Taxonomy" id="1802114"/>
    <lineage>
        <taxon>Bacteria</taxon>
        <taxon>Candidatus Ryaniibacteriota</taxon>
    </lineage>
</organism>
<dbReference type="Gene3D" id="3.90.79.10">
    <property type="entry name" value="Nucleoside Triphosphate Pyrophosphohydrolase"/>
    <property type="match status" value="1"/>
</dbReference>
<dbReference type="HAMAP" id="MF_00073">
    <property type="entry name" value="NusB"/>
    <property type="match status" value="1"/>
</dbReference>
<comment type="function">
    <text evidence="6">Involved in transcription antitermination. Required for transcription of ribosomal RNA (rRNA) genes. Binds specifically to the boxA antiterminator sequence of the ribosomal RNA (rrn) operons.</text>
</comment>
<keyword evidence="3 6" id="KW-0694">RNA-binding</keyword>